<dbReference type="PANTHER" id="PTHR24082">
    <property type="entry name" value="NUCLEAR HORMONE RECEPTOR"/>
    <property type="match status" value="1"/>
</dbReference>
<dbReference type="PRINTS" id="PR00398">
    <property type="entry name" value="STRDHORMONER"/>
</dbReference>
<evidence type="ECO:0000256" key="7">
    <source>
        <dbReference type="ARBA" id="ARBA00023125"/>
    </source>
</evidence>
<name>A0A2A2JZU3_9BILA</name>
<keyword evidence="5" id="KW-0862">Zinc</keyword>
<dbReference type="PROSITE" id="PS51030">
    <property type="entry name" value="NUCLEAR_REC_DBD_2"/>
    <property type="match status" value="1"/>
</dbReference>
<dbReference type="GO" id="GO:0004879">
    <property type="term" value="F:nuclear receptor activity"/>
    <property type="evidence" value="ECO:0007669"/>
    <property type="project" value="InterPro"/>
</dbReference>
<dbReference type="GO" id="GO:0005634">
    <property type="term" value="C:nucleus"/>
    <property type="evidence" value="ECO:0007669"/>
    <property type="project" value="UniProtKB-SubCell"/>
</dbReference>
<comment type="similarity">
    <text evidence="2">Belongs to the nuclear hormone receptor family. NR1 subfamily.</text>
</comment>
<comment type="caution">
    <text evidence="13">The sequence shown here is derived from an EMBL/GenBank/DDBJ whole genome shotgun (WGS) entry which is preliminary data.</text>
</comment>
<dbReference type="GO" id="GO:0030154">
    <property type="term" value="P:cell differentiation"/>
    <property type="evidence" value="ECO:0007669"/>
    <property type="project" value="TreeGrafter"/>
</dbReference>
<keyword evidence="9" id="KW-0675">Receptor</keyword>
<feature type="domain" description="NR LBD" evidence="12">
    <location>
        <begin position="136"/>
        <end position="367"/>
    </location>
</feature>
<dbReference type="EMBL" id="LIAE01009984">
    <property type="protein sequence ID" value="PAV67174.1"/>
    <property type="molecule type" value="Genomic_DNA"/>
</dbReference>
<keyword evidence="10" id="KW-0539">Nucleus</keyword>
<dbReference type="PRINTS" id="PR00546">
    <property type="entry name" value="THYROIDHORMR"/>
</dbReference>
<sequence>MPAVGATPLRQRNKAAPYMPSYMEEGQQCVVCGDAATGLHYRAITCEGCKGFFRRTSQRNITYICKANERCDINKQSRNVCQKCRYLKCLRAGMSTDLVLNDYERVKKRELIKENREKRQLEVQLQAIKLHTWDEEEAKIIHKESYCKHLEQPYDRFLGDEVKLATNDKMTMLLRLIVRHIKEFVQGMPFWWKISPETQTQLVQTSFVEIQLLRLLSVYDETEDCFRPRDDVALRKFDLVDLVDVDVEDSDEDEIKLLVASLFSAARSLASFQFDDRQIAVLTSIFIFNPDNASNMTMQEQDLLCEWSSRFWLQLRLLCNESTDSPDASRWPRLLARLAQFRCLAARLAKQLANPRNTLLFTELMSV</sequence>
<dbReference type="InterPro" id="IPR000536">
    <property type="entry name" value="Nucl_hrmn_rcpt_lig-bd"/>
</dbReference>
<dbReference type="GO" id="GO:0009755">
    <property type="term" value="P:hormone-mediated signaling pathway"/>
    <property type="evidence" value="ECO:0007669"/>
    <property type="project" value="TreeGrafter"/>
</dbReference>
<dbReference type="OrthoDB" id="5771769at2759"/>
<evidence type="ECO:0000256" key="4">
    <source>
        <dbReference type="ARBA" id="ARBA00022771"/>
    </source>
</evidence>
<dbReference type="PROSITE" id="PS51843">
    <property type="entry name" value="NR_LBD"/>
    <property type="match status" value="1"/>
</dbReference>
<dbReference type="FunFam" id="3.30.50.10:FF:000030">
    <property type="entry name" value="Nuclear Hormone Receptor family"/>
    <property type="match status" value="1"/>
</dbReference>
<evidence type="ECO:0000256" key="3">
    <source>
        <dbReference type="ARBA" id="ARBA00022723"/>
    </source>
</evidence>
<evidence type="ECO:0000259" key="11">
    <source>
        <dbReference type="PROSITE" id="PS51030"/>
    </source>
</evidence>
<keyword evidence="14" id="KW-1185">Reference proteome</keyword>
<proteinExistence type="inferred from homology"/>
<keyword evidence="7" id="KW-0238">DNA-binding</keyword>
<evidence type="ECO:0000313" key="14">
    <source>
        <dbReference type="Proteomes" id="UP000218231"/>
    </source>
</evidence>
<accession>A0A2A2JZU3</accession>
<evidence type="ECO:0000256" key="9">
    <source>
        <dbReference type="ARBA" id="ARBA00023170"/>
    </source>
</evidence>
<evidence type="ECO:0000313" key="13">
    <source>
        <dbReference type="EMBL" id="PAV67174.1"/>
    </source>
</evidence>
<dbReference type="Proteomes" id="UP000218231">
    <property type="component" value="Unassembled WGS sequence"/>
</dbReference>
<dbReference type="Gene3D" id="1.10.565.10">
    <property type="entry name" value="Retinoid X Receptor"/>
    <property type="match status" value="1"/>
</dbReference>
<dbReference type="GO" id="GO:0000122">
    <property type="term" value="P:negative regulation of transcription by RNA polymerase II"/>
    <property type="evidence" value="ECO:0007669"/>
    <property type="project" value="TreeGrafter"/>
</dbReference>
<keyword evidence="8" id="KW-0804">Transcription</keyword>
<feature type="domain" description="Nuclear receptor" evidence="11">
    <location>
        <begin position="26"/>
        <end position="101"/>
    </location>
</feature>
<keyword evidence="3" id="KW-0479">Metal-binding</keyword>
<dbReference type="STRING" id="2018661.A0A2A2JZU3"/>
<dbReference type="GO" id="GO:0008270">
    <property type="term" value="F:zinc ion binding"/>
    <property type="evidence" value="ECO:0007669"/>
    <property type="project" value="UniProtKB-KW"/>
</dbReference>
<dbReference type="InterPro" id="IPR050234">
    <property type="entry name" value="Nuclear_hormone_rcpt_NR1"/>
</dbReference>
<evidence type="ECO:0000256" key="8">
    <source>
        <dbReference type="ARBA" id="ARBA00023163"/>
    </source>
</evidence>
<dbReference type="PROSITE" id="PS00031">
    <property type="entry name" value="NUCLEAR_REC_DBD_1"/>
    <property type="match status" value="1"/>
</dbReference>
<dbReference type="PANTHER" id="PTHR24082:SF473">
    <property type="entry name" value="ECDYSONE-INDUCED PROTEIN 75B, ISOFORM B"/>
    <property type="match status" value="1"/>
</dbReference>
<organism evidence="13 14">
    <name type="scientific">Diploscapter pachys</name>
    <dbReference type="NCBI Taxonomy" id="2018661"/>
    <lineage>
        <taxon>Eukaryota</taxon>
        <taxon>Metazoa</taxon>
        <taxon>Ecdysozoa</taxon>
        <taxon>Nematoda</taxon>
        <taxon>Chromadorea</taxon>
        <taxon>Rhabditida</taxon>
        <taxon>Rhabditina</taxon>
        <taxon>Rhabditomorpha</taxon>
        <taxon>Rhabditoidea</taxon>
        <taxon>Rhabditidae</taxon>
        <taxon>Diploscapter</taxon>
    </lineage>
</organism>
<evidence type="ECO:0000259" key="12">
    <source>
        <dbReference type="PROSITE" id="PS51843"/>
    </source>
</evidence>
<evidence type="ECO:0000256" key="1">
    <source>
        <dbReference type="ARBA" id="ARBA00004123"/>
    </source>
</evidence>
<dbReference type="InterPro" id="IPR001728">
    <property type="entry name" value="ThyrH_rcpt"/>
</dbReference>
<dbReference type="SUPFAM" id="SSF57716">
    <property type="entry name" value="Glucocorticoid receptor-like (DNA-binding domain)"/>
    <property type="match status" value="1"/>
</dbReference>
<evidence type="ECO:0008006" key="15">
    <source>
        <dbReference type="Google" id="ProtNLM"/>
    </source>
</evidence>
<dbReference type="InterPro" id="IPR035500">
    <property type="entry name" value="NHR-like_dom_sf"/>
</dbReference>
<evidence type="ECO:0000256" key="6">
    <source>
        <dbReference type="ARBA" id="ARBA00023015"/>
    </source>
</evidence>
<dbReference type="Pfam" id="PF00105">
    <property type="entry name" value="zf-C4"/>
    <property type="match status" value="1"/>
</dbReference>
<evidence type="ECO:0000256" key="10">
    <source>
        <dbReference type="ARBA" id="ARBA00023242"/>
    </source>
</evidence>
<keyword evidence="4" id="KW-0863">Zinc-finger</keyword>
<protein>
    <recommendedName>
        <fullName evidence="15">Nuclear receptor domain-containing protein</fullName>
    </recommendedName>
</protein>
<dbReference type="Gene3D" id="3.30.50.10">
    <property type="entry name" value="Erythroid Transcription Factor GATA-1, subunit A"/>
    <property type="match status" value="1"/>
</dbReference>
<dbReference type="PRINTS" id="PR00047">
    <property type="entry name" value="STROIDFINGER"/>
</dbReference>
<dbReference type="InterPro" id="IPR013088">
    <property type="entry name" value="Znf_NHR/GATA"/>
</dbReference>
<evidence type="ECO:0000256" key="2">
    <source>
        <dbReference type="ARBA" id="ARBA00008092"/>
    </source>
</evidence>
<dbReference type="SUPFAM" id="SSF48508">
    <property type="entry name" value="Nuclear receptor ligand-binding domain"/>
    <property type="match status" value="1"/>
</dbReference>
<dbReference type="GO" id="GO:0045944">
    <property type="term" value="P:positive regulation of transcription by RNA polymerase II"/>
    <property type="evidence" value="ECO:0007669"/>
    <property type="project" value="TreeGrafter"/>
</dbReference>
<dbReference type="CDD" id="cd06961">
    <property type="entry name" value="NR_DBD_TR"/>
    <property type="match status" value="1"/>
</dbReference>
<gene>
    <name evidence="13" type="ORF">WR25_25014</name>
</gene>
<evidence type="ECO:0000256" key="5">
    <source>
        <dbReference type="ARBA" id="ARBA00022833"/>
    </source>
</evidence>
<comment type="subcellular location">
    <subcellularLocation>
        <location evidence="1">Nucleus</location>
    </subcellularLocation>
</comment>
<dbReference type="SMART" id="SM00399">
    <property type="entry name" value="ZnF_C4"/>
    <property type="match status" value="1"/>
</dbReference>
<keyword evidence="6" id="KW-0805">Transcription regulation</keyword>
<dbReference type="InterPro" id="IPR001628">
    <property type="entry name" value="Znf_hrmn_rcpt"/>
</dbReference>
<reference evidence="13 14" key="1">
    <citation type="journal article" date="2017" name="Curr. Biol.">
        <title>Genome architecture and evolution of a unichromosomal asexual nematode.</title>
        <authorList>
            <person name="Fradin H."/>
            <person name="Zegar C."/>
            <person name="Gutwein M."/>
            <person name="Lucas J."/>
            <person name="Kovtun M."/>
            <person name="Corcoran D."/>
            <person name="Baugh L.R."/>
            <person name="Kiontke K."/>
            <person name="Gunsalus K."/>
            <person name="Fitch D.H."/>
            <person name="Piano F."/>
        </authorList>
    </citation>
    <scope>NUCLEOTIDE SEQUENCE [LARGE SCALE GENOMIC DNA]</scope>
    <source>
        <strain evidence="13">PF1309</strain>
    </source>
</reference>
<dbReference type="GO" id="GO:0000978">
    <property type="term" value="F:RNA polymerase II cis-regulatory region sequence-specific DNA binding"/>
    <property type="evidence" value="ECO:0007669"/>
    <property type="project" value="TreeGrafter"/>
</dbReference>
<dbReference type="InterPro" id="IPR001723">
    <property type="entry name" value="Nuclear_hrmn_rcpt"/>
</dbReference>
<dbReference type="AlphaFoldDB" id="A0A2A2JZU3"/>